<protein>
    <recommendedName>
        <fullName evidence="4">Secreted protein</fullName>
    </recommendedName>
</protein>
<keyword evidence="1" id="KW-0732">Signal</keyword>
<gene>
    <name evidence="2" type="ORF">E2C01_042577</name>
</gene>
<name>A0A5B7FWW2_PORTR</name>
<evidence type="ECO:0008006" key="4">
    <source>
        <dbReference type="Google" id="ProtNLM"/>
    </source>
</evidence>
<evidence type="ECO:0000256" key="1">
    <source>
        <dbReference type="SAM" id="SignalP"/>
    </source>
</evidence>
<dbReference type="Proteomes" id="UP000324222">
    <property type="component" value="Unassembled WGS sequence"/>
</dbReference>
<sequence>MLVYVFVCSLPGGCEATTLAQCPASAKPRTSSANFRFFPPSGFQHQLFSRPAGGHDHIPRFVAPLALEVRERPSSHLLAPPTRDLQHKATSTVSTYLSFLRQPAFPGRRAVCHQ</sequence>
<reference evidence="2 3" key="1">
    <citation type="submission" date="2019-05" db="EMBL/GenBank/DDBJ databases">
        <title>Another draft genome of Portunus trituberculatus and its Hox gene families provides insights of decapod evolution.</title>
        <authorList>
            <person name="Jeong J.-H."/>
            <person name="Song I."/>
            <person name="Kim S."/>
            <person name="Choi T."/>
            <person name="Kim D."/>
            <person name="Ryu S."/>
            <person name="Kim W."/>
        </authorList>
    </citation>
    <scope>NUCLEOTIDE SEQUENCE [LARGE SCALE GENOMIC DNA]</scope>
    <source>
        <tissue evidence="2">Muscle</tissue>
    </source>
</reference>
<evidence type="ECO:0000313" key="3">
    <source>
        <dbReference type="Proteomes" id="UP000324222"/>
    </source>
</evidence>
<dbReference type="EMBL" id="VSRR010008474">
    <property type="protein sequence ID" value="MPC48794.1"/>
    <property type="molecule type" value="Genomic_DNA"/>
</dbReference>
<evidence type="ECO:0000313" key="2">
    <source>
        <dbReference type="EMBL" id="MPC48794.1"/>
    </source>
</evidence>
<feature type="signal peptide" evidence="1">
    <location>
        <begin position="1"/>
        <end position="16"/>
    </location>
</feature>
<accession>A0A5B7FWW2</accession>
<feature type="chain" id="PRO_5022822524" description="Secreted protein" evidence="1">
    <location>
        <begin position="17"/>
        <end position="114"/>
    </location>
</feature>
<proteinExistence type="predicted"/>
<organism evidence="2 3">
    <name type="scientific">Portunus trituberculatus</name>
    <name type="common">Swimming crab</name>
    <name type="synonym">Neptunus trituberculatus</name>
    <dbReference type="NCBI Taxonomy" id="210409"/>
    <lineage>
        <taxon>Eukaryota</taxon>
        <taxon>Metazoa</taxon>
        <taxon>Ecdysozoa</taxon>
        <taxon>Arthropoda</taxon>
        <taxon>Crustacea</taxon>
        <taxon>Multicrustacea</taxon>
        <taxon>Malacostraca</taxon>
        <taxon>Eumalacostraca</taxon>
        <taxon>Eucarida</taxon>
        <taxon>Decapoda</taxon>
        <taxon>Pleocyemata</taxon>
        <taxon>Brachyura</taxon>
        <taxon>Eubrachyura</taxon>
        <taxon>Portunoidea</taxon>
        <taxon>Portunidae</taxon>
        <taxon>Portuninae</taxon>
        <taxon>Portunus</taxon>
    </lineage>
</organism>
<dbReference type="AlphaFoldDB" id="A0A5B7FWW2"/>
<keyword evidence="3" id="KW-1185">Reference proteome</keyword>
<comment type="caution">
    <text evidence="2">The sequence shown here is derived from an EMBL/GenBank/DDBJ whole genome shotgun (WGS) entry which is preliminary data.</text>
</comment>